<dbReference type="AlphaFoldDB" id="A0A8S3X8J7"/>
<accession>A0A8S3X8J7</accession>
<organism evidence="3 4">
    <name type="scientific">Parnassius apollo</name>
    <name type="common">Apollo butterfly</name>
    <name type="synonym">Papilio apollo</name>
    <dbReference type="NCBI Taxonomy" id="110799"/>
    <lineage>
        <taxon>Eukaryota</taxon>
        <taxon>Metazoa</taxon>
        <taxon>Ecdysozoa</taxon>
        <taxon>Arthropoda</taxon>
        <taxon>Hexapoda</taxon>
        <taxon>Insecta</taxon>
        <taxon>Pterygota</taxon>
        <taxon>Neoptera</taxon>
        <taxon>Endopterygota</taxon>
        <taxon>Lepidoptera</taxon>
        <taxon>Glossata</taxon>
        <taxon>Ditrysia</taxon>
        <taxon>Papilionoidea</taxon>
        <taxon>Papilionidae</taxon>
        <taxon>Parnassiinae</taxon>
        <taxon>Parnassini</taxon>
        <taxon>Parnassius</taxon>
        <taxon>Parnassius</taxon>
    </lineage>
</organism>
<evidence type="ECO:0000259" key="2">
    <source>
        <dbReference type="SMART" id="SM00385"/>
    </source>
</evidence>
<sequence>MDKENISALPKKLLLKKIQEVQEIQEVREDNRIPLKTVNSLSGLPAGSSTEHSKAVSNKTRSTYEIDSKYVTFGQKNEDLDWDYKVIKDEGNKDCSIISISDEEESFIESDKKEYNYFNENKQKNGVGEAIRAATPLHKSPLEPNRVRNIKKNLKTSHSGELQGLSPVVHPEKKGEEKCKRRLTFNERLNNRLQLPDIRNLDYLEESYTNCIESDYVNDLFAHLLSIERPVSVPRIPSITRARLLNWLLRINGSDGNPAVIQTASWYLDSVLSVCSVWPEQLQQVAAACFWIAQKVHGPVASASMLIKFANGAFSKTQLLRAEEAILMKLKFPTQPVVPQDYITYMSWWLDDAHPDEIEIAAVFLCLCGLMVNKTLCNELPSVIAAACVQDALLLLGKRDLMLRLETCPVFKAAKNKTTDMYSICSTLRTAVRIVSKSNEYKAPMEIFGTGPHFIAQKIVKCAYDLEVSVVQCTRN</sequence>
<keyword evidence="1" id="KW-0195">Cyclin</keyword>
<dbReference type="InterPro" id="IPR006671">
    <property type="entry name" value="Cyclin_N"/>
</dbReference>
<dbReference type="EMBL" id="CAJQZP010001023">
    <property type="protein sequence ID" value="CAG5009088.1"/>
    <property type="molecule type" value="Genomic_DNA"/>
</dbReference>
<keyword evidence="4" id="KW-1185">Reference proteome</keyword>
<reference evidence="3" key="1">
    <citation type="submission" date="2021-04" db="EMBL/GenBank/DDBJ databases">
        <authorList>
            <person name="Tunstrom K."/>
        </authorList>
    </citation>
    <scope>NUCLEOTIDE SEQUENCE</scope>
</reference>
<dbReference type="SMART" id="SM00385">
    <property type="entry name" value="CYCLIN"/>
    <property type="match status" value="1"/>
</dbReference>
<feature type="domain" description="Cyclin-like" evidence="2">
    <location>
        <begin position="246"/>
        <end position="328"/>
    </location>
</feature>
<dbReference type="InterPro" id="IPR013763">
    <property type="entry name" value="Cyclin-like_dom"/>
</dbReference>
<comment type="caution">
    <text evidence="3">The sequence shown here is derived from an EMBL/GenBank/DDBJ whole genome shotgun (WGS) entry which is preliminary data.</text>
</comment>
<name>A0A8S3X8J7_PARAO</name>
<evidence type="ECO:0000256" key="1">
    <source>
        <dbReference type="RuleBase" id="RU000383"/>
    </source>
</evidence>
<dbReference type="Pfam" id="PF00134">
    <property type="entry name" value="Cyclin_N"/>
    <property type="match status" value="1"/>
</dbReference>
<proteinExistence type="inferred from homology"/>
<gene>
    <name evidence="3" type="ORF">PAPOLLO_LOCUS15167</name>
</gene>
<dbReference type="InterPro" id="IPR039361">
    <property type="entry name" value="Cyclin"/>
</dbReference>
<evidence type="ECO:0000313" key="4">
    <source>
        <dbReference type="Proteomes" id="UP000691718"/>
    </source>
</evidence>
<comment type="similarity">
    <text evidence="1">Belongs to the cyclin family.</text>
</comment>
<evidence type="ECO:0000313" key="3">
    <source>
        <dbReference type="EMBL" id="CAG5009088.1"/>
    </source>
</evidence>
<dbReference type="Proteomes" id="UP000691718">
    <property type="component" value="Unassembled WGS sequence"/>
</dbReference>
<dbReference type="OrthoDB" id="671595at2759"/>
<dbReference type="PANTHER" id="PTHR10177">
    <property type="entry name" value="CYCLINS"/>
    <property type="match status" value="1"/>
</dbReference>
<protein>
    <submittedName>
        <fullName evidence="3">(apollo) hypothetical protein</fullName>
    </submittedName>
</protein>